<comment type="caution">
    <text evidence="6">The sequence shown here is derived from an EMBL/GenBank/DDBJ whole genome shotgun (WGS) entry which is preliminary data.</text>
</comment>
<evidence type="ECO:0000256" key="1">
    <source>
        <dbReference type="ARBA" id="ARBA00004141"/>
    </source>
</evidence>
<dbReference type="InterPro" id="IPR038770">
    <property type="entry name" value="Na+/solute_symporter_sf"/>
</dbReference>
<protein>
    <submittedName>
        <fullName evidence="6">Bile acid:sodium symporter family protein</fullName>
    </submittedName>
</protein>
<evidence type="ECO:0000256" key="4">
    <source>
        <dbReference type="ARBA" id="ARBA00023136"/>
    </source>
</evidence>
<dbReference type="EMBL" id="JAYGHX010000001">
    <property type="protein sequence ID" value="MEA5389923.1"/>
    <property type="molecule type" value="Genomic_DNA"/>
</dbReference>
<sequence>MQSSVFTAVLLPVALAIVMLGMGLSLVPEDFRRITRYPRAVAVGTVCQTLVLPLLGALIALVVPMEPVMAVGLVVVAVCPGGPSSNLMTYLARGDVALSVTLTAVSSLITVVTIPLFTNLALQHFLGEGAAIALPIGTTMLQIVLITLLPTAIGMAIRHRFPGPARRLEKQMGRLAGGLLALIILLLFIREAPKLPGFLAQMGLAIALLNLLAMLAGFLAGRLFRLPVAQQVCIAIEVGIQNGTLAIAITAGLLNNPDMAVPAAVYSLLMYVFGFGAVLCGRRLIPAVLPA</sequence>
<feature type="transmembrane region" description="Helical" evidence="5">
    <location>
        <begin position="69"/>
        <end position="89"/>
    </location>
</feature>
<feature type="transmembrane region" description="Helical" evidence="5">
    <location>
        <begin position="6"/>
        <end position="28"/>
    </location>
</feature>
<dbReference type="Pfam" id="PF01758">
    <property type="entry name" value="SBF"/>
    <property type="match status" value="1"/>
</dbReference>
<evidence type="ECO:0000256" key="3">
    <source>
        <dbReference type="ARBA" id="ARBA00022989"/>
    </source>
</evidence>
<name>A0ABU5RQ80_9CYAN</name>
<dbReference type="InterPro" id="IPR004710">
    <property type="entry name" value="Bilac:Na_transpt"/>
</dbReference>
<feature type="transmembrane region" description="Helical" evidence="5">
    <location>
        <begin position="96"/>
        <end position="118"/>
    </location>
</feature>
<dbReference type="Gene3D" id="1.20.1530.20">
    <property type="match status" value="1"/>
</dbReference>
<feature type="transmembrane region" description="Helical" evidence="5">
    <location>
        <begin position="232"/>
        <end position="254"/>
    </location>
</feature>
<dbReference type="PANTHER" id="PTHR10361">
    <property type="entry name" value="SODIUM-BILE ACID COTRANSPORTER"/>
    <property type="match status" value="1"/>
</dbReference>
<evidence type="ECO:0000256" key="5">
    <source>
        <dbReference type="SAM" id="Phobius"/>
    </source>
</evidence>
<dbReference type="RefSeq" id="WP_323304048.1">
    <property type="nucleotide sequence ID" value="NZ_JAYGHX010000001.1"/>
</dbReference>
<evidence type="ECO:0000256" key="2">
    <source>
        <dbReference type="ARBA" id="ARBA00022692"/>
    </source>
</evidence>
<keyword evidence="4 5" id="KW-0472">Membrane</keyword>
<accession>A0ABU5RQ80</accession>
<feature type="transmembrane region" description="Helical" evidence="5">
    <location>
        <begin position="260"/>
        <end position="280"/>
    </location>
</feature>
<evidence type="ECO:0000313" key="6">
    <source>
        <dbReference type="EMBL" id="MEA5389923.1"/>
    </source>
</evidence>
<dbReference type="InterPro" id="IPR002657">
    <property type="entry name" value="BilAc:Na_symport/Acr3"/>
</dbReference>
<keyword evidence="7" id="KW-1185">Reference proteome</keyword>
<dbReference type="Proteomes" id="UP001304461">
    <property type="component" value="Unassembled WGS sequence"/>
</dbReference>
<keyword evidence="2 5" id="KW-0812">Transmembrane</keyword>
<comment type="subcellular location">
    <subcellularLocation>
        <location evidence="1">Membrane</location>
        <topology evidence="1">Multi-pass membrane protein</topology>
    </subcellularLocation>
</comment>
<gene>
    <name evidence="6" type="ORF">VB738_01490</name>
</gene>
<proteinExistence type="predicted"/>
<evidence type="ECO:0000313" key="7">
    <source>
        <dbReference type="Proteomes" id="UP001304461"/>
    </source>
</evidence>
<feature type="transmembrane region" description="Helical" evidence="5">
    <location>
        <begin position="130"/>
        <end position="154"/>
    </location>
</feature>
<feature type="transmembrane region" description="Helical" evidence="5">
    <location>
        <begin position="40"/>
        <end position="63"/>
    </location>
</feature>
<reference evidence="6 7" key="1">
    <citation type="submission" date="2023-12" db="EMBL/GenBank/DDBJ databases">
        <title>Baltic Sea Cyanobacteria.</title>
        <authorList>
            <person name="Delbaje E."/>
            <person name="Fewer D.P."/>
            <person name="Shishido T.K."/>
        </authorList>
    </citation>
    <scope>NUCLEOTIDE SEQUENCE [LARGE SCALE GENOMIC DNA]</scope>
    <source>
        <strain evidence="6 7">UHCC 0139</strain>
    </source>
</reference>
<keyword evidence="3 5" id="KW-1133">Transmembrane helix</keyword>
<dbReference type="PANTHER" id="PTHR10361:SF24">
    <property type="entry name" value="P3 PROTEIN"/>
    <property type="match status" value="1"/>
</dbReference>
<feature type="transmembrane region" description="Helical" evidence="5">
    <location>
        <begin position="175"/>
        <end position="192"/>
    </location>
</feature>
<feature type="transmembrane region" description="Helical" evidence="5">
    <location>
        <begin position="198"/>
        <end position="220"/>
    </location>
</feature>
<organism evidence="6 7">
    <name type="scientific">Cyanobium gracile UHCC 0139</name>
    <dbReference type="NCBI Taxonomy" id="3110308"/>
    <lineage>
        <taxon>Bacteria</taxon>
        <taxon>Bacillati</taxon>
        <taxon>Cyanobacteriota</taxon>
        <taxon>Cyanophyceae</taxon>
        <taxon>Synechococcales</taxon>
        <taxon>Prochlorococcaceae</taxon>
        <taxon>Cyanobium</taxon>
    </lineage>
</organism>